<protein>
    <submittedName>
        <fullName evidence="1">Unannotated protein</fullName>
    </submittedName>
</protein>
<sequence length="118" mass="12723">MAASFAVEMVEEQPPAEVLMDAADVGLLPVEDSDATKRVIEGHVPNSSVPPRESIDCLWWDVGSEPFIELVDLIGNFTIAIPVEALFPVLKLLNQTGFAVPGLVENGELSDRNLCHPA</sequence>
<accession>A0A6J6ARQ1</accession>
<proteinExistence type="predicted"/>
<organism evidence="1">
    <name type="scientific">freshwater metagenome</name>
    <dbReference type="NCBI Taxonomy" id="449393"/>
    <lineage>
        <taxon>unclassified sequences</taxon>
        <taxon>metagenomes</taxon>
        <taxon>ecological metagenomes</taxon>
    </lineage>
</organism>
<dbReference type="EMBL" id="CAEUNJ010000146">
    <property type="protein sequence ID" value="CAB4373018.1"/>
    <property type="molecule type" value="Genomic_DNA"/>
</dbReference>
<dbReference type="AlphaFoldDB" id="A0A6J6ARQ1"/>
<gene>
    <name evidence="1" type="ORF">UFOPK4201_02071</name>
</gene>
<reference evidence="1" key="1">
    <citation type="submission" date="2020-05" db="EMBL/GenBank/DDBJ databases">
        <authorList>
            <person name="Chiriac C."/>
            <person name="Salcher M."/>
            <person name="Ghai R."/>
            <person name="Kavagutti S V."/>
        </authorList>
    </citation>
    <scope>NUCLEOTIDE SEQUENCE</scope>
</reference>
<name>A0A6J6ARQ1_9ZZZZ</name>
<evidence type="ECO:0000313" key="1">
    <source>
        <dbReference type="EMBL" id="CAB4373018.1"/>
    </source>
</evidence>